<proteinExistence type="predicted"/>
<evidence type="ECO:0000313" key="3">
    <source>
        <dbReference type="Proteomes" id="UP000681720"/>
    </source>
</evidence>
<gene>
    <name evidence="2" type="ORF">GIL414_LOCUS9124</name>
</gene>
<dbReference type="Proteomes" id="UP000681720">
    <property type="component" value="Unassembled WGS sequence"/>
</dbReference>
<dbReference type="AlphaFoldDB" id="A0A8S2MG99"/>
<dbReference type="EMBL" id="CAJOBJ010003059">
    <property type="protein sequence ID" value="CAF3951513.1"/>
    <property type="molecule type" value="Genomic_DNA"/>
</dbReference>
<organism evidence="2 3">
    <name type="scientific">Rotaria magnacalcarata</name>
    <dbReference type="NCBI Taxonomy" id="392030"/>
    <lineage>
        <taxon>Eukaryota</taxon>
        <taxon>Metazoa</taxon>
        <taxon>Spiralia</taxon>
        <taxon>Gnathifera</taxon>
        <taxon>Rotifera</taxon>
        <taxon>Eurotatoria</taxon>
        <taxon>Bdelloidea</taxon>
        <taxon>Philodinida</taxon>
        <taxon>Philodinidae</taxon>
        <taxon>Rotaria</taxon>
    </lineage>
</organism>
<evidence type="ECO:0000313" key="2">
    <source>
        <dbReference type="EMBL" id="CAF3951513.1"/>
    </source>
</evidence>
<name>A0A8S2MG99_9BILA</name>
<feature type="coiled-coil region" evidence="1">
    <location>
        <begin position="60"/>
        <end position="135"/>
    </location>
</feature>
<keyword evidence="1" id="KW-0175">Coiled coil</keyword>
<protein>
    <submittedName>
        <fullName evidence="2">Uncharacterized protein</fullName>
    </submittedName>
</protein>
<comment type="caution">
    <text evidence="2">The sequence shown here is derived from an EMBL/GenBank/DDBJ whole genome shotgun (WGS) entry which is preliminary data.</text>
</comment>
<reference evidence="2" key="1">
    <citation type="submission" date="2021-02" db="EMBL/GenBank/DDBJ databases">
        <authorList>
            <person name="Nowell W R."/>
        </authorList>
    </citation>
    <scope>NUCLEOTIDE SEQUENCE</scope>
</reference>
<evidence type="ECO:0000256" key="1">
    <source>
        <dbReference type="SAM" id="Coils"/>
    </source>
</evidence>
<sequence length="400" mass="46667">MAKKQAGSISCHLPCSIPSVAICVACNHYFCWDHFCQHRQIYEKYLDDARNNPESLSKCLMEVEDVANRLRLSIDNCERQGIEDIRQSAEDARKTLENHIRNCQSHFDEESLAIMERMTINQNFQSIQLEKLQNEYRHALESIHIVQHYDRRRSLDIETTNPTKETFSSEPWKNVIPFCNPDMPKTRLGKRLVESPLAESSVGNYWAIGASDEYLFAQEYESKQLTFFDRYGKRDISMTWNHDVVVKSAVELIQISSWNLQQRWWSPVTCRANEFITCIQLNSKNQLALSIQDENNPLNRRCRFELRDLALNSLHVVSLDTDSGIFSRMTLLPDDYWALLNVDNNLVFVLDEQGAVLDKIELFHGPLHNIALIGKHTIVIRAVKKLLFYDIEFREERPRQ</sequence>
<accession>A0A8S2MG99</accession>